<feature type="compositionally biased region" description="Pro residues" evidence="1">
    <location>
        <begin position="297"/>
        <end position="314"/>
    </location>
</feature>
<feature type="compositionally biased region" description="Low complexity" evidence="1">
    <location>
        <begin position="1260"/>
        <end position="1290"/>
    </location>
</feature>
<feature type="compositionally biased region" description="Low complexity" evidence="1">
    <location>
        <begin position="284"/>
        <end position="296"/>
    </location>
</feature>
<feature type="region of interest" description="Disordered" evidence="1">
    <location>
        <begin position="1"/>
        <end position="640"/>
    </location>
</feature>
<feature type="compositionally biased region" description="Low complexity" evidence="1">
    <location>
        <begin position="1411"/>
        <end position="1438"/>
    </location>
</feature>
<feature type="compositionally biased region" description="Pro residues" evidence="1">
    <location>
        <begin position="417"/>
        <end position="430"/>
    </location>
</feature>
<feature type="compositionally biased region" description="Polar residues" evidence="1">
    <location>
        <begin position="859"/>
        <end position="869"/>
    </location>
</feature>
<feature type="compositionally biased region" description="Gly residues" evidence="1">
    <location>
        <begin position="1361"/>
        <end position="1386"/>
    </location>
</feature>
<feature type="compositionally biased region" description="Low complexity" evidence="1">
    <location>
        <begin position="1076"/>
        <end position="1097"/>
    </location>
</feature>
<feature type="region of interest" description="Disordered" evidence="1">
    <location>
        <begin position="666"/>
        <end position="697"/>
    </location>
</feature>
<evidence type="ECO:0000313" key="3">
    <source>
        <dbReference type="Proteomes" id="UP000294933"/>
    </source>
</evidence>
<feature type="region of interest" description="Disordered" evidence="1">
    <location>
        <begin position="1361"/>
        <end position="1497"/>
    </location>
</feature>
<feature type="compositionally biased region" description="Polar residues" evidence="1">
    <location>
        <begin position="31"/>
        <end position="44"/>
    </location>
</feature>
<feature type="compositionally biased region" description="Polar residues" evidence="1">
    <location>
        <begin position="341"/>
        <end position="377"/>
    </location>
</feature>
<dbReference type="STRING" id="50990.A0A4R5XEX0"/>
<feature type="compositionally biased region" description="Low complexity" evidence="1">
    <location>
        <begin position="1511"/>
        <end position="1527"/>
    </location>
</feature>
<feature type="compositionally biased region" description="Low complexity" evidence="1">
    <location>
        <begin position="666"/>
        <end position="685"/>
    </location>
</feature>
<feature type="compositionally biased region" description="Low complexity" evidence="1">
    <location>
        <begin position="1033"/>
        <end position="1045"/>
    </location>
</feature>
<proteinExistence type="predicted"/>
<feature type="compositionally biased region" description="Polar residues" evidence="1">
    <location>
        <begin position="186"/>
        <end position="196"/>
    </location>
</feature>
<feature type="region of interest" description="Disordered" evidence="1">
    <location>
        <begin position="736"/>
        <end position="1309"/>
    </location>
</feature>
<feature type="compositionally biased region" description="Low complexity" evidence="1">
    <location>
        <begin position="92"/>
        <end position="119"/>
    </location>
</feature>
<feature type="compositionally biased region" description="Polar residues" evidence="1">
    <location>
        <begin position="387"/>
        <end position="396"/>
    </location>
</feature>
<feature type="region of interest" description="Disordered" evidence="1">
    <location>
        <begin position="1511"/>
        <end position="1573"/>
    </location>
</feature>
<feature type="compositionally biased region" description="Low complexity" evidence="1">
    <location>
        <begin position="589"/>
        <end position="602"/>
    </location>
</feature>
<feature type="compositionally biased region" description="Polar residues" evidence="1">
    <location>
        <begin position="1055"/>
        <end position="1066"/>
    </location>
</feature>
<feature type="compositionally biased region" description="Pro residues" evidence="1">
    <location>
        <begin position="514"/>
        <end position="532"/>
    </location>
</feature>
<keyword evidence="3" id="KW-1185">Reference proteome</keyword>
<feature type="compositionally biased region" description="Low complexity" evidence="1">
    <location>
        <begin position="1137"/>
        <end position="1155"/>
    </location>
</feature>
<gene>
    <name evidence="2" type="ORF">BD410DRAFT_3902</name>
</gene>
<feature type="compositionally biased region" description="Pro residues" evidence="1">
    <location>
        <begin position="1249"/>
        <end position="1259"/>
    </location>
</feature>
<feature type="compositionally biased region" description="Polar residues" evidence="1">
    <location>
        <begin position="1538"/>
        <end position="1551"/>
    </location>
</feature>
<organism evidence="2 3">
    <name type="scientific">Rickenella mellea</name>
    <dbReference type="NCBI Taxonomy" id="50990"/>
    <lineage>
        <taxon>Eukaryota</taxon>
        <taxon>Fungi</taxon>
        <taxon>Dikarya</taxon>
        <taxon>Basidiomycota</taxon>
        <taxon>Agaricomycotina</taxon>
        <taxon>Agaricomycetes</taxon>
        <taxon>Hymenochaetales</taxon>
        <taxon>Rickenellaceae</taxon>
        <taxon>Rickenella</taxon>
    </lineage>
</organism>
<feature type="compositionally biased region" description="Polar residues" evidence="1">
    <location>
        <begin position="1176"/>
        <end position="1187"/>
    </location>
</feature>
<feature type="compositionally biased region" description="Polar residues" evidence="1">
    <location>
        <begin position="217"/>
        <end position="236"/>
    </location>
</feature>
<accession>A0A4R5XEX0</accession>
<reference evidence="2 3" key="1">
    <citation type="submission" date="2018-06" db="EMBL/GenBank/DDBJ databases">
        <title>A transcriptomic atlas of mushroom development highlights an independent origin of complex multicellularity.</title>
        <authorList>
            <consortium name="DOE Joint Genome Institute"/>
            <person name="Krizsan K."/>
            <person name="Almasi E."/>
            <person name="Merenyi Z."/>
            <person name="Sahu N."/>
            <person name="Viragh M."/>
            <person name="Koszo T."/>
            <person name="Mondo S."/>
            <person name="Kiss B."/>
            <person name="Balint B."/>
            <person name="Kues U."/>
            <person name="Barry K."/>
            <person name="Hegedus J.C."/>
            <person name="Henrissat B."/>
            <person name="Johnson J."/>
            <person name="Lipzen A."/>
            <person name="Ohm R."/>
            <person name="Nagy I."/>
            <person name="Pangilinan J."/>
            <person name="Yan J."/>
            <person name="Xiong Y."/>
            <person name="Grigoriev I.V."/>
            <person name="Hibbett D.S."/>
            <person name="Nagy L.G."/>
        </authorList>
    </citation>
    <scope>NUCLEOTIDE SEQUENCE [LARGE SCALE GENOMIC DNA]</scope>
    <source>
        <strain evidence="2 3">SZMC22713</strain>
    </source>
</reference>
<dbReference type="VEuPathDB" id="FungiDB:BD410DRAFT_3902"/>
<feature type="compositionally biased region" description="Low complexity" evidence="1">
    <location>
        <begin position="21"/>
        <end position="30"/>
    </location>
</feature>
<feature type="compositionally biased region" description="Polar residues" evidence="1">
    <location>
        <begin position="1393"/>
        <end position="1409"/>
    </location>
</feature>
<feature type="compositionally biased region" description="Polar residues" evidence="1">
    <location>
        <begin position="446"/>
        <end position="472"/>
    </location>
</feature>
<dbReference type="EMBL" id="ML170156">
    <property type="protein sequence ID" value="TDL29105.1"/>
    <property type="molecule type" value="Genomic_DNA"/>
</dbReference>
<feature type="compositionally biased region" description="Polar residues" evidence="1">
    <location>
        <begin position="145"/>
        <end position="162"/>
    </location>
</feature>
<feature type="compositionally biased region" description="Low complexity" evidence="1">
    <location>
        <begin position="984"/>
        <end position="1001"/>
    </location>
</feature>
<feature type="compositionally biased region" description="Polar residues" evidence="1">
    <location>
        <begin position="537"/>
        <end position="563"/>
    </location>
</feature>
<dbReference type="Proteomes" id="UP000294933">
    <property type="component" value="Unassembled WGS sequence"/>
</dbReference>
<sequence length="1573" mass="165958">MAAQNVGHNIERYSGPPPMQPSYSRSSSSSQVVNTKSFAQQLYASSVAAIPGRAPDPPPEPTPRSRDTSPPIPVTELPRALPNGTPSRSRPGTAGSASNSATAATQLVTNVSSVNPSRRPSSHLHTLKIGQIVGHGDEPSFYGTAISSSNRQSFHPGKNTSFGGRIVSGPRAIGEGPRPPIRRPATSPSNRSSTYSFGGLESVHERQASAPAIPYPSGSSSVPHSRHQSTYDSLPSLSVRGLSPQSTGQTESPISPVASSVSLSPQVERRPDITPAAPLRTSQRPISVISTSSYSSLPPPPPPPPLPTWSPRPDPLAAAPQPSRLSSPPIQANGHVASPPTHVSQNPFQPPQENGTQQRIAQTMSTPQTPAQHSLQHTPLVPVRAQDASTSSSASGNEERERPRKLRKRGQPQPASVHPPIPVVAPPPPSAVQSTSDASPRLQPQRRAQTNPSEPSFRNSVFSLTSDTSSRADVNRPRKLRKPTSQQPPLPLPTLPVMLPEETSMTLTPLSRAPTPPPPPQREPQRQIPPQPRHASTVPNPRTQERPTSGHASLYGSQAQEAATSREYLPTPPVTRHSSAIAVPPVPPVSSVQTQTQSQSQSRDNVPRYSSADIVASQVSSAPQSRQPLENVSTPRMQTQRNQYQTYPEFEYSSSMAAAAAAAAASPSATTRTTTSLARSTTSATVPPYQDFGLPPPPAGAAPAYYAISQSPEQDPSLMNDQLGFEFEPLGDPYIPLYGDHVDGTNGSGNRGGESPPRSAAPAYQLFSPQETVQEEEVGVPMAAANGGEYGGRSEEGQDLPRGAAPAYHDGFSQGLGEEGDGTGALQENTRYNNADAPLPSPLPTAAPAYQDLLHNIGESIQQTGSPDSQSRRRRESALPSVPTSAAPAYQDPSLDDAGHSQLPPSRPRRSSNHALPSPPTSAAPAYQDYVDGERRQSHVSQTPSQGQRGRALPAPVSAAPAYDNTSLDTRYSRLPPQTPPQPRLGGTDALPSVPSSAAPAYREHSRHAELPETPPQSQCDGEGSPPPPPKPSSAAPAYQQSPQSGGQGSGSSQWAQTSPGTQYNAVPSPPVHARSSVQTPQSQHQSQPSTSPSSRQYGMNAPVYQERGNAQNTAQVHQRSPAQRAQTQYSQSPQFDADAPLPLPPLTVTSAAPAYAQHDQSYPHGASDAHERQTPQRTQAQLTNVVQERYYNPNASLPPPPPPTTSTAPTHGQQGQHSPQNTAHAHQRPVAQRAQTQPASVSHYDPNSPLPPPPPPISAAPAYVQHQQRTPLPPTQQQQQQSLGTSPPTFHRAQTAPAPAPRSTNNMGRTVLAGLGGAAVGLLGAAALNNVINGGNGGGIDPSSFDMSGLTDGINGIIGGGGDSGMGGDGGGGGGVDWSGGGDSGMGDYSQFDPSQSGGDPSQFNGDPSQDPWDAGQDQGQQQQDSPDQQQQDQPNQYHEQMHHLQHAAHAFTQHHHHAAQGNQQGGGLLGALFGKPQKPNKPQNSGGGFLGALFGRPNQANVHQQYPQTQQYHPQVHHQQQQHPHAVNGQPGRPNANGQNSAGQFNHPTGQYRPNGGQQYNPHAGGHNQHP</sequence>
<feature type="compositionally biased region" description="Basic and acidic residues" evidence="1">
    <location>
        <begin position="1002"/>
        <end position="1011"/>
    </location>
</feature>
<protein>
    <submittedName>
        <fullName evidence="2">Uncharacterized protein</fullName>
    </submittedName>
</protein>
<evidence type="ECO:0000313" key="2">
    <source>
        <dbReference type="EMBL" id="TDL29105.1"/>
    </source>
</evidence>
<feature type="compositionally biased region" description="Polar residues" evidence="1">
    <location>
        <begin position="617"/>
        <end position="640"/>
    </location>
</feature>
<feature type="compositionally biased region" description="Polar residues" evidence="1">
    <location>
        <begin position="1212"/>
        <end position="1225"/>
    </location>
</feature>
<feature type="compositionally biased region" description="Polar residues" evidence="1">
    <location>
        <begin position="1109"/>
        <end position="1135"/>
    </location>
</feature>
<feature type="compositionally biased region" description="Polar residues" evidence="1">
    <location>
        <begin position="243"/>
        <end position="265"/>
    </location>
</feature>
<evidence type="ECO:0000256" key="1">
    <source>
        <dbReference type="SAM" id="MobiDB-lite"/>
    </source>
</evidence>
<name>A0A4R5XEX0_9AGAM</name>
<feature type="compositionally biased region" description="Polar residues" evidence="1">
    <location>
        <begin position="939"/>
        <end position="948"/>
    </location>
</feature>